<feature type="region of interest" description="Disordered" evidence="1">
    <location>
        <begin position="143"/>
        <end position="200"/>
    </location>
</feature>
<dbReference type="Proteomes" id="UP000199413">
    <property type="component" value="Unassembled WGS sequence"/>
</dbReference>
<protein>
    <recommendedName>
        <fullName evidence="4">Lipoprotein</fullName>
    </recommendedName>
</protein>
<evidence type="ECO:0008006" key="4">
    <source>
        <dbReference type="Google" id="ProtNLM"/>
    </source>
</evidence>
<gene>
    <name evidence="2" type="ORF">GA0070624_0928</name>
</gene>
<dbReference type="EMBL" id="FMHV01000002">
    <property type="protein sequence ID" value="SCL16117.1"/>
    <property type="molecule type" value="Genomic_DNA"/>
</dbReference>
<dbReference type="STRING" id="568872.GA0070624_0928"/>
<organism evidence="2 3">
    <name type="scientific">Micromonospora rhizosphaerae</name>
    <dbReference type="NCBI Taxonomy" id="568872"/>
    <lineage>
        <taxon>Bacteria</taxon>
        <taxon>Bacillati</taxon>
        <taxon>Actinomycetota</taxon>
        <taxon>Actinomycetes</taxon>
        <taxon>Micromonosporales</taxon>
        <taxon>Micromonosporaceae</taxon>
        <taxon>Micromonospora</taxon>
    </lineage>
</organism>
<dbReference type="AlphaFoldDB" id="A0A1C6RG22"/>
<evidence type="ECO:0000256" key="1">
    <source>
        <dbReference type="SAM" id="MobiDB-lite"/>
    </source>
</evidence>
<name>A0A1C6RG22_9ACTN</name>
<evidence type="ECO:0000313" key="3">
    <source>
        <dbReference type="Proteomes" id="UP000199413"/>
    </source>
</evidence>
<dbReference type="PROSITE" id="PS51257">
    <property type="entry name" value="PROKAR_LIPOPROTEIN"/>
    <property type="match status" value="1"/>
</dbReference>
<accession>A0A1C6RG22</accession>
<reference evidence="3" key="1">
    <citation type="submission" date="2016-06" db="EMBL/GenBank/DDBJ databases">
        <authorList>
            <person name="Varghese N."/>
            <person name="Submissions Spin"/>
        </authorList>
    </citation>
    <scope>NUCLEOTIDE SEQUENCE [LARGE SCALE GENOMIC DNA]</scope>
    <source>
        <strain evidence="3">DSM 45431</strain>
    </source>
</reference>
<proteinExistence type="predicted"/>
<dbReference type="RefSeq" id="WP_091336936.1">
    <property type="nucleotide sequence ID" value="NZ_FMHV01000002.1"/>
</dbReference>
<keyword evidence="3" id="KW-1185">Reference proteome</keyword>
<sequence length="200" mass="21271">MIYPRWQRPLAGGLGTAALILALAGCGGEDKAPGVATAGSPGTRALQSAGTGGAVAQYVEAQRRWVKCLREQGFDLPDPDAKGFVDLRAPGAPKKADPKWTAAQMTCMKYNMPVPEELEEKAVWTAEEIVHRRAYAQCMRDNGLPDFPDPGPDGNWPRETGSGQISEQQAAAEFRAGQICNPVLDGKPPTTPDPNSTAKG</sequence>
<evidence type="ECO:0000313" key="2">
    <source>
        <dbReference type="EMBL" id="SCL16117.1"/>
    </source>
</evidence>
<dbReference type="OrthoDB" id="7949713at2"/>